<protein>
    <recommendedName>
        <fullName evidence="1">TIR domain-containing protein</fullName>
    </recommendedName>
</protein>
<sequence length="141" mass="16094">MISYNWGHQKELIKVRDVLKERGYSVWMDIDEMTGAVTEAMAKAVEESYIILICMSQKYKDSANCKAEAEYAFNLKKKIIPLKMENAYIPDGWLGFVVGVRPFIDFSGKYPFEAKVLDLLDEIAKLYEAEDTKPVAVPIKS</sequence>
<gene>
    <name evidence="2" type="ORF">ACJMK2_004579</name>
</gene>
<dbReference type="EMBL" id="JBJQND010000001">
    <property type="protein sequence ID" value="KAL3892368.1"/>
    <property type="molecule type" value="Genomic_DNA"/>
</dbReference>
<evidence type="ECO:0000313" key="3">
    <source>
        <dbReference type="Proteomes" id="UP001634394"/>
    </source>
</evidence>
<reference evidence="2 3" key="1">
    <citation type="submission" date="2024-11" db="EMBL/GenBank/DDBJ databases">
        <title>Chromosome-level genome assembly of the freshwater bivalve Anodonta woodiana.</title>
        <authorList>
            <person name="Chen X."/>
        </authorList>
    </citation>
    <scope>NUCLEOTIDE SEQUENCE [LARGE SCALE GENOMIC DNA]</scope>
    <source>
        <strain evidence="2">MN2024</strain>
        <tissue evidence="2">Gills</tissue>
    </source>
</reference>
<keyword evidence="3" id="KW-1185">Reference proteome</keyword>
<accession>A0ABD3Y341</accession>
<dbReference type="Pfam" id="PF13676">
    <property type="entry name" value="TIR_2"/>
    <property type="match status" value="1"/>
</dbReference>
<dbReference type="AlphaFoldDB" id="A0ABD3Y341"/>
<name>A0ABD3Y341_SINWO</name>
<dbReference type="InterPro" id="IPR000157">
    <property type="entry name" value="TIR_dom"/>
</dbReference>
<evidence type="ECO:0000259" key="1">
    <source>
        <dbReference type="Pfam" id="PF13676"/>
    </source>
</evidence>
<proteinExistence type="predicted"/>
<dbReference type="PANTHER" id="PTHR46270">
    <property type="entry name" value="ARMADILLO-TYPE FOLD-RELATED"/>
    <property type="match status" value="1"/>
</dbReference>
<comment type="caution">
    <text evidence="2">The sequence shown here is derived from an EMBL/GenBank/DDBJ whole genome shotgun (WGS) entry which is preliminary data.</text>
</comment>
<dbReference type="InterPro" id="IPR035897">
    <property type="entry name" value="Toll_tir_struct_dom_sf"/>
</dbReference>
<organism evidence="2 3">
    <name type="scientific">Sinanodonta woodiana</name>
    <name type="common">Chinese pond mussel</name>
    <name type="synonym">Anodonta woodiana</name>
    <dbReference type="NCBI Taxonomy" id="1069815"/>
    <lineage>
        <taxon>Eukaryota</taxon>
        <taxon>Metazoa</taxon>
        <taxon>Spiralia</taxon>
        <taxon>Lophotrochozoa</taxon>
        <taxon>Mollusca</taxon>
        <taxon>Bivalvia</taxon>
        <taxon>Autobranchia</taxon>
        <taxon>Heteroconchia</taxon>
        <taxon>Palaeoheterodonta</taxon>
        <taxon>Unionida</taxon>
        <taxon>Unionoidea</taxon>
        <taxon>Unionidae</taxon>
        <taxon>Unioninae</taxon>
        <taxon>Sinanodonta</taxon>
    </lineage>
</organism>
<dbReference type="SUPFAM" id="SSF52200">
    <property type="entry name" value="Toll/Interleukin receptor TIR domain"/>
    <property type="match status" value="1"/>
</dbReference>
<feature type="domain" description="TIR" evidence="1">
    <location>
        <begin position="1"/>
        <end position="116"/>
    </location>
</feature>
<dbReference type="PANTHER" id="PTHR46270:SF2">
    <property type="entry name" value="TIR DOMAIN-CONTAINING PROTEIN"/>
    <property type="match status" value="1"/>
</dbReference>
<dbReference type="Proteomes" id="UP001634394">
    <property type="component" value="Unassembled WGS sequence"/>
</dbReference>
<evidence type="ECO:0000313" key="2">
    <source>
        <dbReference type="EMBL" id="KAL3892368.1"/>
    </source>
</evidence>
<dbReference type="Gene3D" id="3.40.50.10140">
    <property type="entry name" value="Toll/interleukin-1 receptor homology (TIR) domain"/>
    <property type="match status" value="1"/>
</dbReference>